<keyword evidence="2" id="KW-1185">Reference proteome</keyword>
<reference evidence="1 2" key="1">
    <citation type="submission" date="2024-04" db="EMBL/GenBank/DDBJ databases">
        <authorList>
            <person name="Rising A."/>
            <person name="Reimegard J."/>
            <person name="Sonavane S."/>
            <person name="Akerstrom W."/>
            <person name="Nylinder S."/>
            <person name="Hedman E."/>
            <person name="Kallberg Y."/>
        </authorList>
    </citation>
    <scope>NUCLEOTIDE SEQUENCE [LARGE SCALE GENOMIC DNA]</scope>
</reference>
<evidence type="ECO:0000313" key="2">
    <source>
        <dbReference type="Proteomes" id="UP001497382"/>
    </source>
</evidence>
<sequence length="129" mass="15021">MFDFSTSYEVLPVKSVWWGKRCHLKENTTALTEASDEGSSSCYQKGRGLIRILIAKEHLMWDNLHTLRNSVVEGKCVLRIEDWANHKINTGWRVHSREKRAFSALFGSKDETEKSDDVQLWDQYTRCVI</sequence>
<comment type="caution">
    <text evidence="1">The sequence shown here is derived from an EMBL/GenBank/DDBJ whole genome shotgun (WGS) entry which is preliminary data.</text>
</comment>
<protein>
    <submittedName>
        <fullName evidence="1">Uncharacterized protein</fullName>
    </submittedName>
</protein>
<proteinExistence type="predicted"/>
<dbReference type="EMBL" id="CAXIEN010000015">
    <property type="protein sequence ID" value="CAL1265045.1"/>
    <property type="molecule type" value="Genomic_DNA"/>
</dbReference>
<dbReference type="AlphaFoldDB" id="A0AAV1Z182"/>
<organism evidence="1 2">
    <name type="scientific">Larinioides sclopetarius</name>
    <dbReference type="NCBI Taxonomy" id="280406"/>
    <lineage>
        <taxon>Eukaryota</taxon>
        <taxon>Metazoa</taxon>
        <taxon>Ecdysozoa</taxon>
        <taxon>Arthropoda</taxon>
        <taxon>Chelicerata</taxon>
        <taxon>Arachnida</taxon>
        <taxon>Araneae</taxon>
        <taxon>Araneomorphae</taxon>
        <taxon>Entelegynae</taxon>
        <taxon>Araneoidea</taxon>
        <taxon>Araneidae</taxon>
        <taxon>Larinioides</taxon>
    </lineage>
</organism>
<evidence type="ECO:0000313" key="1">
    <source>
        <dbReference type="EMBL" id="CAL1265045.1"/>
    </source>
</evidence>
<accession>A0AAV1Z182</accession>
<dbReference type="Proteomes" id="UP001497382">
    <property type="component" value="Unassembled WGS sequence"/>
</dbReference>
<name>A0AAV1Z182_9ARAC</name>
<gene>
    <name evidence="1" type="ORF">LARSCL_LOCUS2306</name>
</gene>